<reference evidence="2" key="1">
    <citation type="submission" date="2009-08" db="EMBL/GenBank/DDBJ databases">
        <title>Annotation of Salpingoeca rosetta.</title>
        <authorList>
            <consortium name="The Broad Institute Genome Sequencing Platform"/>
            <person name="Russ C."/>
            <person name="Cuomo C."/>
            <person name="Burger G."/>
            <person name="Gray M.W."/>
            <person name="Holland P.W.H."/>
            <person name="King N."/>
            <person name="Lang F.B.F."/>
            <person name="Roger A.J."/>
            <person name="Ruiz-Trillo I."/>
            <person name="Young S.K."/>
            <person name="Zeng Q."/>
            <person name="Gargeya S."/>
            <person name="Alvarado L."/>
            <person name="Berlin A."/>
            <person name="Chapman S.B."/>
            <person name="Chen Z."/>
            <person name="Freedman E."/>
            <person name="Gellesch M."/>
            <person name="Goldberg J."/>
            <person name="Griggs A."/>
            <person name="Gujja S."/>
            <person name="Heilman E."/>
            <person name="Heiman D."/>
            <person name="Howarth C."/>
            <person name="Mehta T."/>
            <person name="Neiman D."/>
            <person name="Pearson M."/>
            <person name="Roberts A."/>
            <person name="Saif S."/>
            <person name="Shea T."/>
            <person name="Shenoy N."/>
            <person name="Sisk P."/>
            <person name="Stolte C."/>
            <person name="Sykes S."/>
            <person name="White J."/>
            <person name="Yandava C."/>
            <person name="Haas B."/>
            <person name="Nusbaum C."/>
            <person name="Birren B."/>
        </authorList>
    </citation>
    <scope>NUCLEOTIDE SEQUENCE [LARGE SCALE GENOMIC DNA]</scope>
    <source>
        <strain evidence="2">ATCC 50818</strain>
    </source>
</reference>
<feature type="region of interest" description="Disordered" evidence="1">
    <location>
        <begin position="4351"/>
        <end position="4376"/>
    </location>
</feature>
<dbReference type="PANTHER" id="PTHR13491:SF0">
    <property type="entry name" value="ZINC FINGER CCHC DOMAIN-CONTAINING PROTEIN 10"/>
    <property type="match status" value="1"/>
</dbReference>
<dbReference type="InParanoid" id="F2UP29"/>
<dbReference type="Gene3D" id="2.60.120.260">
    <property type="entry name" value="Galactose-binding domain-like"/>
    <property type="match status" value="1"/>
</dbReference>
<feature type="compositionally biased region" description="Low complexity" evidence="1">
    <location>
        <begin position="4357"/>
        <end position="4376"/>
    </location>
</feature>
<dbReference type="eggNOG" id="KOG3525">
    <property type="taxonomic scope" value="Eukaryota"/>
</dbReference>
<feature type="region of interest" description="Disordered" evidence="1">
    <location>
        <begin position="4807"/>
        <end position="4826"/>
    </location>
</feature>
<feature type="region of interest" description="Disordered" evidence="1">
    <location>
        <begin position="2342"/>
        <end position="2378"/>
    </location>
</feature>
<evidence type="ECO:0000256" key="1">
    <source>
        <dbReference type="SAM" id="MobiDB-lite"/>
    </source>
</evidence>
<evidence type="ECO:0000313" key="3">
    <source>
        <dbReference type="Proteomes" id="UP000007799"/>
    </source>
</evidence>
<proteinExistence type="predicted"/>
<accession>F2UP29</accession>
<gene>
    <name evidence="2" type="ORF">PTSG_09794</name>
</gene>
<dbReference type="OrthoDB" id="5334309at2759"/>
<dbReference type="RefSeq" id="XP_004989153.1">
    <property type="nucleotide sequence ID" value="XM_004989096.1"/>
</dbReference>
<evidence type="ECO:0000313" key="2">
    <source>
        <dbReference type="EMBL" id="EGD79384.1"/>
    </source>
</evidence>
<feature type="region of interest" description="Disordered" evidence="1">
    <location>
        <begin position="4312"/>
        <end position="4337"/>
    </location>
</feature>
<feature type="region of interest" description="Disordered" evidence="1">
    <location>
        <begin position="2558"/>
        <end position="2616"/>
    </location>
</feature>
<feature type="compositionally biased region" description="Basic and acidic residues" evidence="1">
    <location>
        <begin position="5194"/>
        <end position="5209"/>
    </location>
</feature>
<dbReference type="PANTHER" id="PTHR13491">
    <property type="entry name" value="ZCCHC10 PROTEIN"/>
    <property type="match status" value="1"/>
</dbReference>
<feature type="region of interest" description="Disordered" evidence="1">
    <location>
        <begin position="4861"/>
        <end position="5282"/>
    </location>
</feature>
<dbReference type="EMBL" id="GL832985">
    <property type="protein sequence ID" value="EGD79384.1"/>
    <property type="molecule type" value="Genomic_DNA"/>
</dbReference>
<feature type="compositionally biased region" description="Gly residues" evidence="1">
    <location>
        <begin position="5028"/>
        <end position="5039"/>
    </location>
</feature>
<dbReference type="Pfam" id="PF17963">
    <property type="entry name" value="Big_9"/>
    <property type="match status" value="3"/>
</dbReference>
<protein>
    <recommendedName>
        <fullName evidence="4">P/Homo B domain-containing protein</fullName>
    </recommendedName>
</protein>
<evidence type="ECO:0008006" key="4">
    <source>
        <dbReference type="Google" id="ProtNLM"/>
    </source>
</evidence>
<dbReference type="GeneID" id="16069695"/>
<feature type="compositionally biased region" description="Low complexity" evidence="1">
    <location>
        <begin position="2906"/>
        <end position="2982"/>
    </location>
</feature>
<feature type="compositionally biased region" description="Low complexity" evidence="1">
    <location>
        <begin position="5005"/>
        <end position="5017"/>
    </location>
</feature>
<feature type="compositionally biased region" description="Low complexity" evidence="1">
    <location>
        <begin position="5210"/>
        <end position="5242"/>
    </location>
</feature>
<keyword evidence="3" id="KW-1185">Reference proteome</keyword>
<dbReference type="InterPro" id="IPR039715">
    <property type="entry name" value="ZCCHC10"/>
</dbReference>
<organism evidence="3">
    <name type="scientific">Salpingoeca rosetta (strain ATCC 50818 / BSB-021)</name>
    <dbReference type="NCBI Taxonomy" id="946362"/>
    <lineage>
        <taxon>Eukaryota</taxon>
        <taxon>Choanoflagellata</taxon>
        <taxon>Craspedida</taxon>
        <taxon>Salpingoecidae</taxon>
        <taxon>Salpingoeca</taxon>
    </lineage>
</organism>
<dbReference type="Proteomes" id="UP000007799">
    <property type="component" value="Unassembled WGS sequence"/>
</dbReference>
<feature type="region of interest" description="Disordered" evidence="1">
    <location>
        <begin position="2903"/>
        <end position="2982"/>
    </location>
</feature>
<feature type="compositionally biased region" description="Low complexity" evidence="1">
    <location>
        <begin position="2570"/>
        <end position="2616"/>
    </location>
</feature>
<name>F2UP29_SALR5</name>
<dbReference type="KEGG" id="sre:PTSG_09794"/>
<sequence length="5282" mass="552274">MSARAVAALPWLPCALATVVMILASLNVLVAGQSSFTLRQLSSDLPREGDLLEFEVAFSGPPPVDVEIRIAGTNTTQVADAELFINSTNWNTTSHRFLAGPSANNFIQVSPYSIPLVLQVTTPSFVSDMVVDMVALDNNTADVLRELDSSRPYPQGAVPEGTYVEYLLTLASIPTHPVVVDLVVDAGLVSLTPQRVAFEPTTWNVPQVVRVAVPDNDVYAAAAVSTDTVEFHVSSNDTNFDASDQQNLNITVADDEAGPSISFASLRWEAVPYPHGFVVRFDVDIAAAGHDARTPRTLHFGDGNSAQLPSDPIYLTDAFNQTIVRYTMYHTYARGVDRSQRAWVEVCCVAKFVSTTIDAPLTLQADVQLNLLQNTSSPFVPAVTAWQYHARPLAINATTHVADDTYVPVTHVRGWASPYAAPLRYAIANSAVGGTVHGVPAWITIDPYMGVVIVDPAAAYPGQFLVPVRVSNVLTDASSTYTFVLDVPASATTIATDSAAATAAAALATTSPLDAAAWLSRMDQGYTDDVDAAVADLVSAIGTGAHEDFARGDSPLRCVTDVQDFVSACVVQTAFGGSATVEAMATALGNATTYTLHTPGAVAPLLASTAGADGTYLPALPSIADSAQASATPPGAPALYALAWVVGVQDGANETLALIPEDTHVAVGSGQDVLADVAALGSDGIDVQHLTHTSLLVTLDAHAIGTGAGDLRAAAESLVGTLTLRLQYTHAGLKPRAGTRNIMVAVGDSTGLVTVHAGSVEPAPTPVAPVLDLDPTDPASSDFATVYYDQQHSTNISLTAQPDGMVLQQPRAPIARATVAIHPAMDAPYEMLSAPYEAPTASWPPAVFSSSESLHFAQQGLSTITVPHSSAAAARPVTDVVIAVHVLHGQVGDLTLALHRHGRPYVLAEYVGGPSCDAANLLATTFTTDSDIPLSGRADGAGACVPGAQGVFRPAQSLAALLGEYADGEWTLSITDAGVGAGSDTTRGLLLSWSIAFYTDLSSPATAGATSSSNSHGAVGALPTGAAVPFASPVYRSSTPVPRLGALAAPRTLPWHEAYSNSNSSSDSITARDTITIDDVQGRVRSVVVEAHLAYPPTFVGSNATVTLSLQHGDDNVTLMQYNRQEAIAALLAGNAAAPSERCVPEGFFAFADDASLYGDAAASSFAMADLCAAVAGVDAPPLRLGAPAEALAAFAGSRVTGEWTLVLEADGSPVAVGGWAVRFSLEPNVDTAFNATTGVLELWGVDSPDNYRAVLDSIVYSNDAPTTEPEPLRNITFTVVDDLGTEATASALVAIHHLLSIELLPIDEDDTTSQGKLNRVSTMLALTTPPNADANDNWPERAGYGVVITMVDNSNGDWQYSLDGGHTFLSIGNVSRTDGLLLPGSDVGDGVVDVGLAEPWNTTILAAGSDHAYEGLVRFVPSKDFHGTARIGFSMWNTDALALPAGTRTDTSKHPVSLHNASAIATLEVLPVNDQPILTANGVLETIVEDDVDNTGTLVADVVAGIFFDMDTLSPVADTFSDEMGLAITGVDRRNGDWLWSCANEEAYYDALLANTANGTANSTVSTTAAFLNGTALSATFVPFIGGILPNNDTWPPNPTPAMATVLGPGCRIKFSPSEDFNTQLTTAGEPWSDASAIRPWIRALPWDMTDDIASGTFSVDTRAGRTDVTSPFGSTPRFLYINVTEVNDAPQLRMGGPGDNYSTVYVEGHGPISIAGPAFVVADPDNAALASATLQLSGVADTLEYEHIVFNTTQLDIAGEGNYTLTYDATAVVNGSELHAAPTSASIPVLLHLDDAVSGARLTVEAAPLNTTAHDSSSNGTAASNTTVPSTMTTGMVVRVWCASDVATGTKCPLSLFRDVLLAAQYVDTLAEPTNGTRTIEVSVSDGLATTRAMTTVIVVHTLENAPVLGLDAALGTTTFTEQGGAVSPLAALTLFDEDHNEFYGIAAAEVGLTSWQAGHDTLAVSSNATQHTHVAVAFNATTGVLTLTGTASVAAYQALLQAVQFANDEDEPRGFERSIAVQVTDTAGLVSNVVVARLPIQLVNDHAPVIVMSEPVYTVVEGTDHVLALGGDISLSDADVPASTADRYPPISQHFLASATLTLTPLGQGSAYAASFASAFPDGRLVVNASRAAAFATPYANDNTSNDTEVSVITTTHSAGAYNDTVVVNAGGVAGANLSVRAYADGSLSLVGPAPIEVFAGVLASLQYETWVEEFDSAELNVSLSVSDGLFVSTASTLLVLEPVNDVPVFSGDAAVTPAPVFVEGSATPMRVFNNAFRVTDNDNATLPLATITLAPIDTTLAPTSSSSGSSSDADVEVLVVPADVWAAIANVSMQGNYSNTNGSTTLTSSNSTTNGTSTSLNSTSTTNNTTNTGLPVLRGNGTAVLEVANIGPAALTQLLHSIGYKHLDANPGNPTPGIRTITLVVTDGQATTSIGINASLEVVAVDPVNDAPFFITVGSVRDVVFVEEAVQPVPVFTANRSVMDVDSADMHRFTAALTDAEQESEFVVLGDVATTWQRYLLESCARLCPSTDAAAWYASTGQNVLSTPTAAASTTSASGSGVLPFSTDTTTATTSTSSSTASTATFDVNGTSTATSTQSTTSAATTSSSGSGSGLLGFSTTSMSSTTSSTFGGDASAACQQLCVAVNATWFDFPIPSEASSTVANRKDNDCGVVHGDVVTFSFVDWMVGDRDADALLANATQYATDTLAAVLPEMQPAHLHIPCDTLCADAAVADSSLCYYRCSLYRELGKQVDVLANTTTEQTVDALSTIAYWNVEDEMQGSSRQVDMQVADDNSMWSSVLTVPVTLVPVNDAPRLYVDGNRNSTTNITRAITYTERELGTPLFASGAGVVLLEDDDDQLISEIAVELTNAPANSREGLFLNVDALAPAFVVEFQLSAGPTGPTTSTSSSTTSSSTTSTSSSSTFNGTHSTSTSSSTTMNGTLSTTSSSSSTFNGTHSTSTSSSTTDAPTTATTSTPMTMSSATIVIRDNRTGAVAIVVESWSPVTVYPALTDYERVQAERGELHPVITAAIPLGHALHMTVNNATLATAQTILQAISYTNVEQLLVQPQVERIVRVHVRDSYAAASSNVTVRASLISVNNAPLLNATRLVATQEEAEDGPGVTFDVLPAYVDAESKPWFAPEQRMPGYVEVMQLPVHGNLTLEADSTVLRYVPAAEDYGVRPFVVRACDPLGLCSENVTLTVVVQSINDAPAQRSDVLRYDVVEDTVTDIPLDLFYIDVEEYHLEPFHADIDGAGAMQVTLLPDAVQQAVKPIDEQGILSLYLNTTTRVLRLTPVKNYAGPANVAFTVCDTEGLCTNMTLHVNVTAVNDVPAVAALLQTRVREDTLTVLPFTSYDVEDSACPRDPINTRYCQLLQVRITAQPSHGMARLLLSNDTSLPLELRYSIEYNPDEHYFGVDSLTISSCDSDGGCSTSVVTITVTAVDDPIMLTIEHVNVNEDEVLTLNLLGYVQDVDNVVTAGGINMTRAPLYGTTTYDDQTGVFVYAPLQHYFGEDSVTFLLCNEAGDCGSATLNITVVSVNDVPVVLNTDVEVWEDNTIVVDLLALTSDVANEMAGVLPDTITITTAPAYGSVAYNASATRVQESRASTGATGAAAATALAVEGPYGTATYTPNQDYFGEDRFGFTACDGSGACRSGFVFITVLAVNDRPRVATGQPDPRTGAPTATAILPFTAEEDTLNLLAVYALHDDVDFSEDHVRPSPDDLAAFASGERPDLFLTVYDPPLHGEVTMYSFFGLAGYRPNTDYVGPDAFSYRVCDPCSTTRNAEFGRIAPSTDPACVRQRVEYGASAVAGGDDDLELGCTIVNVTVQVRNVNDRPNAANLATVVEPTGTAVFAPLDSTRDIDDVQFAHVHALVEATAGNATLQVLEDDYNLVTDDDIDVASVQVVAQPSSGARAEVVYTHDAVTNTSVPTIVYTPPNHPSLAAANNSDTLFFGADDFTYSVCDVQGECDLATITVHVASPTPQITSVRALGACVNGADLIAGMSPSALRLRESLTCDPDGVFTDAGYGDGDRFLVQFDSATNMPPYGRAGVGLLEEDVLQLFSFSQALKPTAGSGSDADVSITGEWVDPTLFVITASGSMGAYAPVFSATALNISVPGTRDRLCGQYGHTSAAPGIITVEVDDMEGKEDAELTPAPITSDDGSIALKTNVERDPYCILSADELSFHAASTVVGVSGDFGLTLPGVIGVEVTNPPQVEPDYLGRGTVLSVVMQPALPLGLLYKLCSRGTADVFDLSVLASSAEATLDCSVVLGSDDSEVSASMTEREYACQFEPHTLTRAELAQCTNTNTNNDNNRRRRTANSGFAVGGDDDGADRDSGLLLSARKRRDATATTTGTATTTTTSTAAATTSVTATSNRLRLYFTSLSGLKLKPSDAGFTEAVARMLNTDTLRAAVLGDTFGVSASALDTYTTSREDALVALFEQLALGLRYVGNNVETPMLTSVHAYRPTAAFLKATGAEMLGELQPGCTLVLEFDRDTNTPSTSPASSVDLYPYLSDKAAAAARAQDLENTVLALSQRDVDRLLTFEPSLGSFSSDTNRTEDAYVGRWTSLSTLEIVIFSPNTVSRALIASPQALTISFTPTSSGNPCVEDPSPCTTDADNGNWGICNTMGTSCRAYEAFAGQNITGSWATDVTLGGSTSTAVESSSYLYLLLLAVPAMAVGAVIVYRRSRRQRDKKRMGRLVNRWRSMLGTDLVDNPVLKTTSTDWSRPPGMTAMRAHSDPFLTEGEGGDPFAGGQQKQQDAQGVPMAGTGLYDSAFGDSVPRTEPFAAQQRIDAILRSPTQPMGGAGAQQAQQQQQDVLNTSTVATLGKGSRIVLPPLRKGVQRVPSLRTLDARGQQQQQQQQPNGAGAGASVRDLPPLKRATLRGSQRLPGIPVGPPMELPHMTPSQPQQAQQQQKGNARLPPLRAGPASFARKPTLPSFPQGPAPGQRVIRPVRPPGMGNDSAMGGGVSGPNAFKPRSNAALPSMDRRFTDPFATAGPAAAAAAGTNINGSDVTTTGAGGVKGGGGDGQRSTSGSSDPFRRRPSVQRPQVPGSIRRASQGSGVAAQPPMRVPSLKSGAPPPMRMPEMSGPRRVSLQAPNPLRKMSRPSADMSRPAAVPGMRVGPGAGADLPKLARPGGMPRPTRPVGGALPSMTTPGAAMMKPRKNSSDSGEDSGVSGAVTGDTERKSNKAKVQDAMKDASSTEDMSSTTDDGATSTSGDMDNGYVVVEGAEGVETDDGARTPEGRLVVELSDVEGNGGGGGGTSDRESKA</sequence>
<dbReference type="NCBIfam" id="NF012211">
    <property type="entry name" value="tand_rpt_95"/>
    <property type="match status" value="2"/>
</dbReference>